<organism evidence="2 3">
    <name type="scientific">Malus baccata</name>
    <name type="common">Siberian crab apple</name>
    <name type="synonym">Pyrus baccata</name>
    <dbReference type="NCBI Taxonomy" id="106549"/>
    <lineage>
        <taxon>Eukaryota</taxon>
        <taxon>Viridiplantae</taxon>
        <taxon>Streptophyta</taxon>
        <taxon>Embryophyta</taxon>
        <taxon>Tracheophyta</taxon>
        <taxon>Spermatophyta</taxon>
        <taxon>Magnoliopsida</taxon>
        <taxon>eudicotyledons</taxon>
        <taxon>Gunneridae</taxon>
        <taxon>Pentapetalae</taxon>
        <taxon>rosids</taxon>
        <taxon>fabids</taxon>
        <taxon>Rosales</taxon>
        <taxon>Rosaceae</taxon>
        <taxon>Amygdaloideae</taxon>
        <taxon>Maleae</taxon>
        <taxon>Malus</taxon>
    </lineage>
</organism>
<feature type="region of interest" description="Disordered" evidence="1">
    <location>
        <begin position="33"/>
        <end position="54"/>
    </location>
</feature>
<evidence type="ECO:0000256" key="1">
    <source>
        <dbReference type="SAM" id="MobiDB-lite"/>
    </source>
</evidence>
<gene>
    <name evidence="2" type="ORF">C1H46_010191</name>
</gene>
<evidence type="ECO:0000313" key="2">
    <source>
        <dbReference type="EMBL" id="TQE04197.1"/>
    </source>
</evidence>
<reference evidence="2 3" key="1">
    <citation type="journal article" date="2019" name="G3 (Bethesda)">
        <title>Sequencing of a Wild Apple (Malus baccata) Genome Unravels the Differences Between Cultivated and Wild Apple Species Regarding Disease Resistance and Cold Tolerance.</title>
        <authorList>
            <person name="Chen X."/>
        </authorList>
    </citation>
    <scope>NUCLEOTIDE SEQUENCE [LARGE SCALE GENOMIC DNA]</scope>
    <source>
        <strain evidence="3">cv. Shandingzi</strain>
        <tissue evidence="2">Leaves</tissue>
    </source>
</reference>
<accession>A0A540MZG8</accession>
<name>A0A540MZG8_MALBA</name>
<proteinExistence type="predicted"/>
<sequence>MAEKVEQNPRTPRTIKCKGQNLTIPEFTIEDLRKHNHMLGSPTSQGGTPKSARWKNCLCSPTTHVGSFRCRHHRTSSFGSGLSRVGSSVGSNLSELENRKVEPSPLNDSVPAQ</sequence>
<comment type="caution">
    <text evidence="2">The sequence shown here is derived from an EMBL/GenBank/DDBJ whole genome shotgun (WGS) entry which is preliminary data.</text>
</comment>
<dbReference type="Proteomes" id="UP000315295">
    <property type="component" value="Unassembled WGS sequence"/>
</dbReference>
<protein>
    <submittedName>
        <fullName evidence="2">Uncharacterized protein</fullName>
    </submittedName>
</protein>
<dbReference type="PANTHER" id="PTHR33132">
    <property type="entry name" value="OSJNBB0118P14.9 PROTEIN"/>
    <property type="match status" value="1"/>
</dbReference>
<evidence type="ECO:0000313" key="3">
    <source>
        <dbReference type="Proteomes" id="UP000315295"/>
    </source>
</evidence>
<dbReference type="EMBL" id="VIEB01000144">
    <property type="protein sequence ID" value="TQE04197.1"/>
    <property type="molecule type" value="Genomic_DNA"/>
</dbReference>
<dbReference type="AlphaFoldDB" id="A0A540MZG8"/>
<feature type="compositionally biased region" description="Low complexity" evidence="1">
    <location>
        <begin position="76"/>
        <end position="94"/>
    </location>
</feature>
<dbReference type="PANTHER" id="PTHR33132:SF135">
    <property type="entry name" value="OS02G0799700 PROTEIN"/>
    <property type="match status" value="1"/>
</dbReference>
<feature type="region of interest" description="Disordered" evidence="1">
    <location>
        <begin position="73"/>
        <end position="113"/>
    </location>
</feature>
<keyword evidence="3" id="KW-1185">Reference proteome</keyword>